<evidence type="ECO:0000313" key="2">
    <source>
        <dbReference type="EMBL" id="KAE9590976.1"/>
    </source>
</evidence>
<organism evidence="2 3">
    <name type="scientific">Lupinus albus</name>
    <name type="common">White lupine</name>
    <name type="synonym">Lupinus termis</name>
    <dbReference type="NCBI Taxonomy" id="3870"/>
    <lineage>
        <taxon>Eukaryota</taxon>
        <taxon>Viridiplantae</taxon>
        <taxon>Streptophyta</taxon>
        <taxon>Embryophyta</taxon>
        <taxon>Tracheophyta</taxon>
        <taxon>Spermatophyta</taxon>
        <taxon>Magnoliopsida</taxon>
        <taxon>eudicotyledons</taxon>
        <taxon>Gunneridae</taxon>
        <taxon>Pentapetalae</taxon>
        <taxon>rosids</taxon>
        <taxon>fabids</taxon>
        <taxon>Fabales</taxon>
        <taxon>Fabaceae</taxon>
        <taxon>Papilionoideae</taxon>
        <taxon>50 kb inversion clade</taxon>
        <taxon>genistoids sensu lato</taxon>
        <taxon>core genistoids</taxon>
        <taxon>Genisteae</taxon>
        <taxon>Lupinus</taxon>
    </lineage>
</organism>
<keyword evidence="1" id="KW-0812">Transmembrane</keyword>
<dbReference type="OrthoDB" id="1921102at2759"/>
<name>A0A6A4NB38_LUPAL</name>
<sequence length="138" mass="15310">MSLWLFNFIRLHLTTPWPILFYAATWITLLSITEAVATFSLQVAFVSAISSLSSFSQKCKADGSIGMPLDVPGDILCFPAPRSAGFCGSDCSCFCLHCVSFRCMIKLAHMHHYMLLLVCAKLFFLVIKVGLCESTQRC</sequence>
<dbReference type="EMBL" id="WOCE01000020">
    <property type="protein sequence ID" value="KAE9590976.1"/>
    <property type="molecule type" value="Genomic_DNA"/>
</dbReference>
<keyword evidence="1" id="KW-1133">Transmembrane helix</keyword>
<keyword evidence="3" id="KW-1185">Reference proteome</keyword>
<evidence type="ECO:0000313" key="3">
    <source>
        <dbReference type="Proteomes" id="UP000447434"/>
    </source>
</evidence>
<proteinExistence type="predicted"/>
<dbReference type="PANTHER" id="PTHR34658:SF2">
    <property type="entry name" value="OS01G0151800 PROTEIN"/>
    <property type="match status" value="1"/>
</dbReference>
<dbReference type="PANTHER" id="PTHR34658">
    <property type="entry name" value="OS01G0151800 PROTEIN"/>
    <property type="match status" value="1"/>
</dbReference>
<gene>
    <name evidence="2" type="ORF">Lalb_Chr20g0113261</name>
</gene>
<feature type="transmembrane region" description="Helical" evidence="1">
    <location>
        <begin position="112"/>
        <end position="131"/>
    </location>
</feature>
<dbReference type="Proteomes" id="UP000447434">
    <property type="component" value="Chromosome 20"/>
</dbReference>
<accession>A0A6A4NB38</accession>
<comment type="caution">
    <text evidence="2">The sequence shown here is derived from an EMBL/GenBank/DDBJ whole genome shotgun (WGS) entry which is preliminary data.</text>
</comment>
<evidence type="ECO:0000256" key="1">
    <source>
        <dbReference type="SAM" id="Phobius"/>
    </source>
</evidence>
<dbReference type="AlphaFoldDB" id="A0A6A4NB38"/>
<reference evidence="3" key="1">
    <citation type="journal article" date="2020" name="Nat. Commun.">
        <title>Genome sequence of the cluster root forming white lupin.</title>
        <authorList>
            <person name="Hufnagel B."/>
            <person name="Marques A."/>
            <person name="Soriano A."/>
            <person name="Marques L."/>
            <person name="Divol F."/>
            <person name="Doumas P."/>
            <person name="Sallet E."/>
            <person name="Mancinotti D."/>
            <person name="Carrere S."/>
            <person name="Marande W."/>
            <person name="Arribat S."/>
            <person name="Keller J."/>
            <person name="Huneau C."/>
            <person name="Blein T."/>
            <person name="Aime D."/>
            <person name="Laguerre M."/>
            <person name="Taylor J."/>
            <person name="Schubert V."/>
            <person name="Nelson M."/>
            <person name="Geu-Flores F."/>
            <person name="Crespi M."/>
            <person name="Gallardo-Guerrero K."/>
            <person name="Delaux P.-M."/>
            <person name="Salse J."/>
            <person name="Berges H."/>
            <person name="Guyot R."/>
            <person name="Gouzy J."/>
            <person name="Peret B."/>
        </authorList>
    </citation>
    <scope>NUCLEOTIDE SEQUENCE [LARGE SCALE GENOMIC DNA]</scope>
    <source>
        <strain evidence="3">cv. Amiga</strain>
    </source>
</reference>
<keyword evidence="1" id="KW-0472">Membrane</keyword>
<protein>
    <submittedName>
        <fullName evidence="2">Uncharacterized protein</fullName>
    </submittedName>
</protein>